<reference evidence="1" key="2">
    <citation type="submission" date="2022-10" db="EMBL/GenBank/DDBJ databases">
        <authorList>
            <person name="Trinh H.N."/>
        </authorList>
    </citation>
    <scope>NUCLEOTIDE SEQUENCE</scope>
    <source>
        <strain evidence="1">RN2-1</strain>
    </source>
</reference>
<name>A0AA42CHM7_9PROT</name>
<gene>
    <name evidence="1" type="ORF">OL599_22890</name>
</gene>
<evidence type="ECO:0000313" key="1">
    <source>
        <dbReference type="EMBL" id="MCW3477421.1"/>
    </source>
</evidence>
<dbReference type="RefSeq" id="WP_264716368.1">
    <property type="nucleotide sequence ID" value="NZ_JAPDNT010000037.1"/>
</dbReference>
<keyword evidence="2" id="KW-1185">Reference proteome</keyword>
<dbReference type="Proteomes" id="UP001165679">
    <property type="component" value="Unassembled WGS sequence"/>
</dbReference>
<accession>A0AA42CHM7</accession>
<protein>
    <submittedName>
        <fullName evidence="1">Uncharacterized protein</fullName>
    </submittedName>
</protein>
<comment type="caution">
    <text evidence="1">The sequence shown here is derived from an EMBL/GenBank/DDBJ whole genome shotgun (WGS) entry which is preliminary data.</text>
</comment>
<sequence length="231" mass="25875">MTRLAVSPEDVMAQERAALLGEYLYPNGVMGGVQVPPYCAIPDWHVLRTTPTPLRQRHPIQLIELPGSRPGHAVVQLCPSLDYAFLWAHVDNDNYRSDYVRFLGAHHNLTLTSLPRTYHVDHLFNRARARSMALPWVRMVLLPSFINVSHGGGYEGSRTRGGIGRPGRPRGIDEIVLLKLCGVSSPRQGMPLTPQMRVHLARMAALFHLPAAELERNIAELMQVARFRPQG</sequence>
<evidence type="ECO:0000313" key="2">
    <source>
        <dbReference type="Proteomes" id="UP001165679"/>
    </source>
</evidence>
<organism evidence="1 2">
    <name type="scientific">Limobrevibacterium gyesilva</name>
    <dbReference type="NCBI Taxonomy" id="2991712"/>
    <lineage>
        <taxon>Bacteria</taxon>
        <taxon>Pseudomonadati</taxon>
        <taxon>Pseudomonadota</taxon>
        <taxon>Alphaproteobacteria</taxon>
        <taxon>Acetobacterales</taxon>
        <taxon>Acetobacteraceae</taxon>
        <taxon>Limobrevibacterium</taxon>
    </lineage>
</organism>
<reference evidence="1" key="1">
    <citation type="submission" date="2022-09" db="EMBL/GenBank/DDBJ databases">
        <title>Rhodovastum sp. nov. RN2-1 isolated from soil in Seongnam, South Korea.</title>
        <authorList>
            <person name="Le N.T."/>
        </authorList>
    </citation>
    <scope>NUCLEOTIDE SEQUENCE</scope>
    <source>
        <strain evidence="1">RN2-1</strain>
    </source>
</reference>
<proteinExistence type="predicted"/>
<dbReference type="EMBL" id="JAPDNT010000037">
    <property type="protein sequence ID" value="MCW3477421.1"/>
    <property type="molecule type" value="Genomic_DNA"/>
</dbReference>
<dbReference type="AlphaFoldDB" id="A0AA42CHM7"/>